<dbReference type="SUPFAM" id="SSF53822">
    <property type="entry name" value="Periplasmic binding protein-like I"/>
    <property type="match status" value="1"/>
</dbReference>
<name>A0A645HAV3_9ZZZZ</name>
<evidence type="ECO:0000256" key="3">
    <source>
        <dbReference type="ARBA" id="ARBA00023163"/>
    </source>
</evidence>
<proteinExistence type="predicted"/>
<protein>
    <recommendedName>
        <fullName evidence="4">Transcriptional regulator LacI/GalR-like sensor domain-containing protein</fullName>
    </recommendedName>
</protein>
<comment type="caution">
    <text evidence="5">The sequence shown here is derived from an EMBL/GenBank/DDBJ whole genome shotgun (WGS) entry which is preliminary data.</text>
</comment>
<keyword evidence="2" id="KW-0238">DNA-binding</keyword>
<keyword evidence="1" id="KW-0805">Transcription regulation</keyword>
<dbReference type="AlphaFoldDB" id="A0A645HAV3"/>
<dbReference type="GO" id="GO:0003677">
    <property type="term" value="F:DNA binding"/>
    <property type="evidence" value="ECO:0007669"/>
    <property type="project" value="UniProtKB-KW"/>
</dbReference>
<dbReference type="Gene3D" id="3.40.50.2300">
    <property type="match status" value="1"/>
</dbReference>
<dbReference type="InterPro" id="IPR028082">
    <property type="entry name" value="Peripla_BP_I"/>
</dbReference>
<feature type="domain" description="Transcriptional regulator LacI/GalR-like sensor" evidence="4">
    <location>
        <begin position="5"/>
        <end position="160"/>
    </location>
</feature>
<evidence type="ECO:0000256" key="2">
    <source>
        <dbReference type="ARBA" id="ARBA00023125"/>
    </source>
</evidence>
<evidence type="ECO:0000313" key="5">
    <source>
        <dbReference type="EMBL" id="MPN35492.1"/>
    </source>
</evidence>
<gene>
    <name evidence="5" type="ORF">SDC9_182990</name>
</gene>
<keyword evidence="3" id="KW-0804">Transcription</keyword>
<evidence type="ECO:0000256" key="1">
    <source>
        <dbReference type="ARBA" id="ARBA00023015"/>
    </source>
</evidence>
<accession>A0A645HAV3</accession>
<dbReference type="Pfam" id="PF13377">
    <property type="entry name" value="Peripla_BP_3"/>
    <property type="match status" value="1"/>
</dbReference>
<dbReference type="EMBL" id="VSSQ01089117">
    <property type="protein sequence ID" value="MPN35492.1"/>
    <property type="molecule type" value="Genomic_DNA"/>
</dbReference>
<sequence length="160" mass="17844">MLEAVRRLKAAGRRKIMLLHRCVHCATMGIQSFRAALQEHRIIHYPELELFCPENYNQLCEILETRFSEVPDCDAAIAWHSTPAEAAATVLQRLGRTIPGDVSLISLDEHPRLETGDLPITVIDASPDGSGMAAVEILAQNPATPQVRKINYQVYDRKSV</sequence>
<organism evidence="5">
    <name type="scientific">bioreactor metagenome</name>
    <dbReference type="NCBI Taxonomy" id="1076179"/>
    <lineage>
        <taxon>unclassified sequences</taxon>
        <taxon>metagenomes</taxon>
        <taxon>ecological metagenomes</taxon>
    </lineage>
</organism>
<reference evidence="5" key="1">
    <citation type="submission" date="2019-08" db="EMBL/GenBank/DDBJ databases">
        <authorList>
            <person name="Kucharzyk K."/>
            <person name="Murdoch R.W."/>
            <person name="Higgins S."/>
            <person name="Loffler F."/>
        </authorList>
    </citation>
    <scope>NUCLEOTIDE SEQUENCE</scope>
</reference>
<evidence type="ECO:0000259" key="4">
    <source>
        <dbReference type="Pfam" id="PF13377"/>
    </source>
</evidence>
<dbReference type="InterPro" id="IPR046335">
    <property type="entry name" value="LacI/GalR-like_sensor"/>
</dbReference>